<proteinExistence type="inferred from homology"/>
<comment type="similarity">
    <text evidence="1">Belongs to the glycosyl hydrolase 73 family.</text>
</comment>
<dbReference type="Gene3D" id="1.10.530.10">
    <property type="match status" value="1"/>
</dbReference>
<feature type="domain" description="LysM" evidence="6">
    <location>
        <begin position="424"/>
        <end position="467"/>
    </location>
</feature>
<dbReference type="GO" id="GO:0004040">
    <property type="term" value="F:amidase activity"/>
    <property type="evidence" value="ECO:0007669"/>
    <property type="project" value="InterPro"/>
</dbReference>
<feature type="domain" description="LysM" evidence="6">
    <location>
        <begin position="556"/>
        <end position="599"/>
    </location>
</feature>
<keyword evidence="3" id="KW-0081">Bacteriolytic enzyme</keyword>
<name>A0A3G5FMF3_TETHA</name>
<feature type="domain" description="LysM" evidence="6">
    <location>
        <begin position="351"/>
        <end position="394"/>
    </location>
</feature>
<dbReference type="PROSITE" id="PS51782">
    <property type="entry name" value="LYSM"/>
    <property type="match status" value="7"/>
</dbReference>
<dbReference type="Proteomes" id="UP000280475">
    <property type="component" value="Chromosome"/>
</dbReference>
<feature type="domain" description="LysM" evidence="6">
    <location>
        <begin position="688"/>
        <end position="731"/>
    </location>
</feature>
<feature type="region of interest" description="Disordered" evidence="5">
    <location>
        <begin position="316"/>
        <end position="352"/>
    </location>
</feature>
<dbReference type="AlphaFoldDB" id="A0A3G5FMF3"/>
<dbReference type="InterPro" id="IPR002901">
    <property type="entry name" value="MGlyc_endo_b_GlcNAc-like_dom"/>
</dbReference>
<feature type="compositionally biased region" description="Low complexity" evidence="5">
    <location>
        <begin position="733"/>
        <end position="748"/>
    </location>
</feature>
<feature type="compositionally biased region" description="Low complexity" evidence="5">
    <location>
        <begin position="600"/>
        <end position="623"/>
    </location>
</feature>
<dbReference type="EMBL" id="CP027768">
    <property type="protein sequence ID" value="AYW51378.1"/>
    <property type="molecule type" value="Genomic_DNA"/>
</dbReference>
<evidence type="ECO:0000256" key="5">
    <source>
        <dbReference type="SAM" id="MobiDB-lite"/>
    </source>
</evidence>
<feature type="region of interest" description="Disordered" evidence="5">
    <location>
        <begin position="465"/>
        <end position="491"/>
    </location>
</feature>
<evidence type="ECO:0000256" key="2">
    <source>
        <dbReference type="ARBA" id="ARBA00022529"/>
    </source>
</evidence>
<feature type="domain" description="LysM" evidence="6">
    <location>
        <begin position="490"/>
        <end position="533"/>
    </location>
</feature>
<evidence type="ECO:0000313" key="7">
    <source>
        <dbReference type="EMBL" id="AYW51378.1"/>
    </source>
</evidence>
<feature type="compositionally biased region" description="Low complexity" evidence="5">
    <location>
        <begin position="468"/>
        <end position="491"/>
    </location>
</feature>
<reference evidence="7 8" key="1">
    <citation type="journal article" date="2012" name="Int. J. Syst. Evol. Microbiol.">
        <title>Characterization of Tetragenococcus strains from sugar thick juice reveals a novel species, Tetragenococcus osmophilus sp. nov., and divides Tetragenococcus halophilus into two subspecies, T. halophilus subsp. halophilus subsp. nov. and T. halophilus subsp. flandriensis subsp. nov.</title>
        <authorList>
            <person name="Juste A."/>
            <person name="Van Trappen S."/>
            <person name="Verreth C."/>
            <person name="Cleenwerck I."/>
            <person name="De Vos P."/>
            <person name="Lievens B."/>
            <person name="Willems K.A."/>
        </authorList>
    </citation>
    <scope>NUCLEOTIDE SEQUENCE [LARGE SCALE GENOMIC DNA]</scope>
    <source>
        <strain evidence="7 8">LMG 26042</strain>
    </source>
</reference>
<dbReference type="Pfam" id="PF01476">
    <property type="entry name" value="LysM"/>
    <property type="match status" value="7"/>
</dbReference>
<feature type="region of interest" description="Disordered" evidence="5">
    <location>
        <begin position="19"/>
        <end position="138"/>
    </location>
</feature>
<feature type="region of interest" description="Disordered" evidence="5">
    <location>
        <begin position="392"/>
        <end position="425"/>
    </location>
</feature>
<evidence type="ECO:0000313" key="8">
    <source>
        <dbReference type="Proteomes" id="UP000280475"/>
    </source>
</evidence>
<feature type="region of interest" description="Disordered" evidence="5">
    <location>
        <begin position="733"/>
        <end position="752"/>
    </location>
</feature>
<feature type="region of interest" description="Disordered" evidence="5">
    <location>
        <begin position="531"/>
        <end position="557"/>
    </location>
</feature>
<dbReference type="PANTHER" id="PTHR33734:SF22">
    <property type="entry name" value="MEMBRANE-BOUND LYTIC MUREIN TRANSGLYCOSYLASE D"/>
    <property type="match status" value="1"/>
</dbReference>
<evidence type="ECO:0000256" key="1">
    <source>
        <dbReference type="ARBA" id="ARBA00010266"/>
    </source>
</evidence>
<feature type="compositionally biased region" description="Acidic residues" evidence="5">
    <location>
        <begin position="98"/>
        <end position="137"/>
    </location>
</feature>
<dbReference type="GO" id="GO:0008932">
    <property type="term" value="F:lytic endotransglycosylase activity"/>
    <property type="evidence" value="ECO:0007669"/>
    <property type="project" value="TreeGrafter"/>
</dbReference>
<dbReference type="Gene3D" id="3.10.350.10">
    <property type="entry name" value="LysM domain"/>
    <property type="match status" value="7"/>
</dbReference>
<dbReference type="SUPFAM" id="SSF54106">
    <property type="entry name" value="LysM domain"/>
    <property type="match status" value="7"/>
</dbReference>
<dbReference type="PANTHER" id="PTHR33734">
    <property type="entry name" value="LYSM DOMAIN-CONTAINING GPI-ANCHORED PROTEIN 2"/>
    <property type="match status" value="1"/>
</dbReference>
<keyword evidence="2" id="KW-0929">Antimicrobial</keyword>
<feature type="compositionally biased region" description="Polar residues" evidence="5">
    <location>
        <begin position="49"/>
        <end position="58"/>
    </location>
</feature>
<accession>A0A3G5FMF3</accession>
<organism evidence="7 8">
    <name type="scientific">Tetragenococcus halophilus</name>
    <name type="common">Pediococcus halophilus</name>
    <dbReference type="NCBI Taxonomy" id="51669"/>
    <lineage>
        <taxon>Bacteria</taxon>
        <taxon>Bacillati</taxon>
        <taxon>Bacillota</taxon>
        <taxon>Bacilli</taxon>
        <taxon>Lactobacillales</taxon>
        <taxon>Enterococcaceae</taxon>
        <taxon>Tetragenococcus</taxon>
    </lineage>
</organism>
<dbReference type="InterPro" id="IPR018392">
    <property type="entry name" value="LysM"/>
</dbReference>
<dbReference type="Pfam" id="PF01832">
    <property type="entry name" value="Glucosaminidase"/>
    <property type="match status" value="1"/>
</dbReference>
<dbReference type="SMART" id="SM00257">
    <property type="entry name" value="LysM"/>
    <property type="match status" value="7"/>
</dbReference>
<feature type="region of interest" description="Disordered" evidence="5">
    <location>
        <begin position="663"/>
        <end position="689"/>
    </location>
</feature>
<evidence type="ECO:0000256" key="3">
    <source>
        <dbReference type="ARBA" id="ARBA00022638"/>
    </source>
</evidence>
<dbReference type="GO" id="GO:0031640">
    <property type="term" value="P:killing of cells of another organism"/>
    <property type="evidence" value="ECO:0007669"/>
    <property type="project" value="UniProtKB-KW"/>
</dbReference>
<feature type="domain" description="LysM" evidence="6">
    <location>
        <begin position="749"/>
        <end position="792"/>
    </location>
</feature>
<feature type="region of interest" description="Disordered" evidence="5">
    <location>
        <begin position="597"/>
        <end position="623"/>
    </location>
</feature>
<feature type="compositionally biased region" description="Low complexity" evidence="5">
    <location>
        <begin position="666"/>
        <end position="689"/>
    </location>
</feature>
<dbReference type="GO" id="GO:0042742">
    <property type="term" value="P:defense response to bacterium"/>
    <property type="evidence" value="ECO:0007669"/>
    <property type="project" value="UniProtKB-KW"/>
</dbReference>
<feature type="compositionally biased region" description="Low complexity" evidence="5">
    <location>
        <begin position="336"/>
        <end position="351"/>
    </location>
</feature>
<feature type="domain" description="LysM" evidence="6">
    <location>
        <begin position="622"/>
        <end position="665"/>
    </location>
</feature>
<feature type="compositionally biased region" description="Acidic residues" evidence="5">
    <location>
        <begin position="62"/>
        <end position="72"/>
    </location>
</feature>
<gene>
    <name evidence="7" type="ORF">C7H83_02335</name>
</gene>
<feature type="compositionally biased region" description="Low complexity" evidence="5">
    <location>
        <begin position="534"/>
        <end position="557"/>
    </location>
</feature>
<protein>
    <recommendedName>
        <fullName evidence="4">Peptidoglycan hydrolase</fullName>
    </recommendedName>
</protein>
<evidence type="ECO:0000259" key="6">
    <source>
        <dbReference type="PROSITE" id="PS51782"/>
    </source>
</evidence>
<feature type="compositionally biased region" description="Low complexity" evidence="5">
    <location>
        <begin position="398"/>
        <end position="424"/>
    </location>
</feature>
<sequence length="793" mass="85111">MVTPLLPLDNVFAEEADSSVVASYESEDGAQDFQSQTDDQTVEEPSAEAENNVTQDNSVEAGDVEQAEEPADNEVAYDQAQQFSTERENSQDQVQPQEEGEEPEEDLQQEEQTSEDEEQDAEAEEDLPETPEEEAEQLQEIAGQHPGDQGPAEASTFSAQLSPEPSAFIEEFAAHAAPVAESNNLYASVMIAQAVVESGWGSSALSQAPNHNLFGIKGSYNGQSVTMPTQEYINGRYVTVDAAFRKYPSYTASFQDNAALLSTSLYSGAWKSNTNSYKDATAALTGLYATAPNYNTVLNGIIESYDLTRFDSGNDGGVIDTGTGGNENTDEDTGEDNNSANDDASSNSNSSTYTVQAGDSVWLIADKNGITMNQLRDWNNIQNDFVYPGQELTVSKDGSSNGSNNSNGAGNSGNNSNSSNNGSSTYTVQAGDSVWLIADQNGITMNQLRDWNNIQNDFVYPGQKLTVSKGSSSNNSNNNSSSSSHNSSGGSYTVKAGDSVWLIADQNGITMNQLRDWNNIQNDFVYPGQKLTVSKGSSSNNSNNNSSSSSHNSSGGSYTVKAGDSVWLIADQNGITMNQLRDWNNIQNDFVYPGQKLTVSKGSSSNNSNNNSSSSSHNSSGGSYTVKAGDSVWLIADQNGITMNQLRDWNNIQNDFVYPGQKLTVSKGSSSNNSNNNSSSSSHNSSGGSYTVKAGDSVWLIADQNGITMDQLRDWNNIQNNFVYPGQKLTVSNGSSSSSSSNNSSSSNTQHKVKSGDSLWLISQEYDISVSRLKSINNLNSDTIFIGQNLKVS</sequence>
<dbReference type="Gene3D" id="4.10.80.30">
    <property type="entry name" value="DNA polymerase, domain 6"/>
    <property type="match status" value="1"/>
</dbReference>
<evidence type="ECO:0000256" key="4">
    <source>
        <dbReference type="ARBA" id="ARBA00032108"/>
    </source>
</evidence>
<dbReference type="SMART" id="SM00047">
    <property type="entry name" value="LYZ2"/>
    <property type="match status" value="1"/>
</dbReference>
<dbReference type="CDD" id="cd00118">
    <property type="entry name" value="LysM"/>
    <property type="match status" value="7"/>
</dbReference>
<dbReference type="InterPro" id="IPR036779">
    <property type="entry name" value="LysM_dom_sf"/>
</dbReference>